<dbReference type="Proteomes" id="UP000310708">
    <property type="component" value="Unassembled WGS sequence"/>
</dbReference>
<dbReference type="PANTHER" id="PTHR43161:SF12">
    <property type="entry name" value="L-ARABINITOL 4-DEHYDROGENASE"/>
    <property type="match status" value="1"/>
</dbReference>
<dbReference type="CDD" id="cd05285">
    <property type="entry name" value="sorbitol_DH"/>
    <property type="match status" value="1"/>
</dbReference>
<dbReference type="GO" id="GO:0006062">
    <property type="term" value="P:sorbitol catabolic process"/>
    <property type="evidence" value="ECO:0007669"/>
    <property type="project" value="TreeGrafter"/>
</dbReference>
<dbReference type="GO" id="GO:0046872">
    <property type="term" value="F:metal ion binding"/>
    <property type="evidence" value="ECO:0007669"/>
    <property type="project" value="UniProtKB-KW"/>
</dbReference>
<gene>
    <name evidence="13" type="ORF">E3Q01_02602</name>
</gene>
<evidence type="ECO:0000259" key="11">
    <source>
        <dbReference type="Pfam" id="PF00107"/>
    </source>
</evidence>
<dbReference type="EC" id="1.1.1.12" evidence="8"/>
<dbReference type="Gene3D" id="3.40.50.720">
    <property type="entry name" value="NAD(P)-binding Rossmann-like Domain"/>
    <property type="match status" value="1"/>
</dbReference>
<evidence type="ECO:0000256" key="1">
    <source>
        <dbReference type="ARBA" id="ARBA00001947"/>
    </source>
</evidence>
<evidence type="ECO:0000256" key="4">
    <source>
        <dbReference type="ARBA" id="ARBA00022723"/>
    </source>
</evidence>
<evidence type="ECO:0000313" key="13">
    <source>
        <dbReference type="EMBL" id="TIC64767.1"/>
    </source>
</evidence>
<evidence type="ECO:0000256" key="8">
    <source>
        <dbReference type="ARBA" id="ARBA00038954"/>
    </source>
</evidence>
<dbReference type="SUPFAM" id="SSF50129">
    <property type="entry name" value="GroES-like"/>
    <property type="match status" value="1"/>
</dbReference>
<evidence type="ECO:0000256" key="5">
    <source>
        <dbReference type="ARBA" id="ARBA00022833"/>
    </source>
</evidence>
<dbReference type="InterPro" id="IPR036291">
    <property type="entry name" value="NAD(P)-bd_dom_sf"/>
</dbReference>
<keyword evidence="4" id="KW-0479">Metal-binding</keyword>
<dbReference type="FunFam" id="3.40.50.720:FF:000068">
    <property type="entry name" value="Sorbitol dehydrogenase"/>
    <property type="match status" value="1"/>
</dbReference>
<comment type="caution">
    <text evidence="13">The sequence shown here is derived from an EMBL/GenBank/DDBJ whole genome shotgun (WGS) entry which is preliminary data.</text>
</comment>
<comment type="subunit">
    <text evidence="3">Homotetramer.</text>
</comment>
<dbReference type="SUPFAM" id="SSF51735">
    <property type="entry name" value="NAD(P)-binding Rossmann-fold domains"/>
    <property type="match status" value="1"/>
</dbReference>
<dbReference type="AlphaFoldDB" id="A0A4T0TIV1"/>
<comment type="cofactor">
    <cofactor evidence="1">
        <name>Zn(2+)</name>
        <dbReference type="ChEBI" id="CHEBI:29105"/>
    </cofactor>
</comment>
<name>A0A4T0TIV1_9BASI</name>
<comment type="similarity">
    <text evidence="2">Belongs to the zinc-containing alcohol dehydrogenase family.</text>
</comment>
<keyword evidence="6" id="KW-0560">Oxidoreductase</keyword>
<evidence type="ECO:0000256" key="9">
    <source>
        <dbReference type="ARBA" id="ARBA00039783"/>
    </source>
</evidence>
<dbReference type="Pfam" id="PF08240">
    <property type="entry name" value="ADH_N"/>
    <property type="match status" value="1"/>
</dbReference>
<organism evidence="13 14">
    <name type="scientific">Wallemia mellicola</name>
    <dbReference type="NCBI Taxonomy" id="1708541"/>
    <lineage>
        <taxon>Eukaryota</taxon>
        <taxon>Fungi</taxon>
        <taxon>Dikarya</taxon>
        <taxon>Basidiomycota</taxon>
        <taxon>Wallemiomycotina</taxon>
        <taxon>Wallemiomycetes</taxon>
        <taxon>Wallemiales</taxon>
        <taxon>Wallemiaceae</taxon>
        <taxon>Wallemia</taxon>
    </lineage>
</organism>
<sequence>MTDFNLYDPKKVLNHPDFKIVPQGERPNQDANISICYNEKQELHLVEKPRLDLAPGQVEVHIKATGICGSDVHFWKHGKVVDSIVLDSLCGAGHESAGIVSRIGEGLEIFDSAGVTEWKVGDRVAVEAGIPCQTCEYCRIGRYNGCQKCVFFSSPPHHGTMTRYHVHPAKWLHHLPDNVSFEEGALIEPLNVALAGIERSGLRLGDPVLIAGAGPIGLVTLLAAKAAGAEPLVITDLSETRLNLAKKLVPSVRTVLIEKSDKPRDVAKRIQEVASVNVRLALECTGFESSIHSAVFSMGFAGTVLVIGNGKDMQTVPFMHLAANEINLNYMFRYANQYKRAIRLVAGGLIDLKPLCTHKFKLEDGIAGFHVASDPKTGAIKVQIVD</sequence>
<dbReference type="Gene3D" id="3.90.180.10">
    <property type="entry name" value="Medium-chain alcohol dehydrogenases, catalytic domain"/>
    <property type="match status" value="1"/>
</dbReference>
<dbReference type="EMBL" id="SPRX01000030">
    <property type="protein sequence ID" value="TIC64767.1"/>
    <property type="molecule type" value="Genomic_DNA"/>
</dbReference>
<dbReference type="GO" id="GO:0003939">
    <property type="term" value="F:L-iditol 2-dehydrogenase (NAD+) activity"/>
    <property type="evidence" value="ECO:0007669"/>
    <property type="project" value="TreeGrafter"/>
</dbReference>
<comment type="catalytic activity">
    <reaction evidence="10">
        <text>L-arabinitol + NAD(+) = L-xylulose + NADH + H(+)</text>
        <dbReference type="Rhea" id="RHEA:16381"/>
        <dbReference type="ChEBI" id="CHEBI:15378"/>
        <dbReference type="ChEBI" id="CHEBI:17399"/>
        <dbReference type="ChEBI" id="CHEBI:18403"/>
        <dbReference type="ChEBI" id="CHEBI:57540"/>
        <dbReference type="ChEBI" id="CHEBI:57945"/>
        <dbReference type="EC" id="1.1.1.12"/>
    </reaction>
</comment>
<dbReference type="InterPro" id="IPR013149">
    <property type="entry name" value="ADH-like_C"/>
</dbReference>
<reference evidence="13 14" key="1">
    <citation type="submission" date="2019-03" db="EMBL/GenBank/DDBJ databases">
        <title>Sequencing 25 genomes of Wallemia mellicola.</title>
        <authorList>
            <person name="Gostincar C."/>
        </authorList>
    </citation>
    <scope>NUCLEOTIDE SEQUENCE [LARGE SCALE GENOMIC DNA]</scope>
    <source>
        <strain evidence="13 14">EXF-757</strain>
    </source>
</reference>
<feature type="domain" description="Alcohol dehydrogenase-like N-terminal" evidence="12">
    <location>
        <begin position="55"/>
        <end position="177"/>
    </location>
</feature>
<accession>A0A4T0TIV1</accession>
<evidence type="ECO:0000259" key="12">
    <source>
        <dbReference type="Pfam" id="PF08240"/>
    </source>
</evidence>
<dbReference type="GO" id="GO:0050019">
    <property type="term" value="F:L-arabinitol 4-dehydrogenase activity"/>
    <property type="evidence" value="ECO:0007669"/>
    <property type="project" value="UniProtKB-EC"/>
</dbReference>
<evidence type="ECO:0000256" key="7">
    <source>
        <dbReference type="ARBA" id="ARBA00023027"/>
    </source>
</evidence>
<keyword evidence="7" id="KW-0520">NAD</keyword>
<dbReference type="PANTHER" id="PTHR43161">
    <property type="entry name" value="SORBITOL DEHYDROGENASE"/>
    <property type="match status" value="1"/>
</dbReference>
<evidence type="ECO:0000256" key="6">
    <source>
        <dbReference type="ARBA" id="ARBA00023002"/>
    </source>
</evidence>
<evidence type="ECO:0000256" key="10">
    <source>
        <dbReference type="ARBA" id="ARBA00049317"/>
    </source>
</evidence>
<dbReference type="InterPro" id="IPR013154">
    <property type="entry name" value="ADH-like_N"/>
</dbReference>
<feature type="domain" description="Alcohol dehydrogenase-like C-terminal" evidence="11">
    <location>
        <begin position="215"/>
        <end position="346"/>
    </location>
</feature>
<keyword evidence="5" id="KW-0862">Zinc</keyword>
<evidence type="ECO:0000256" key="3">
    <source>
        <dbReference type="ARBA" id="ARBA00011881"/>
    </source>
</evidence>
<protein>
    <recommendedName>
        <fullName evidence="9">L-arabinitol 4-dehydrogenase</fullName>
        <ecNumber evidence="8">1.1.1.12</ecNumber>
    </recommendedName>
</protein>
<evidence type="ECO:0000256" key="2">
    <source>
        <dbReference type="ARBA" id="ARBA00008072"/>
    </source>
</evidence>
<dbReference type="InterPro" id="IPR011032">
    <property type="entry name" value="GroES-like_sf"/>
</dbReference>
<dbReference type="InterPro" id="IPR045306">
    <property type="entry name" value="SDH-like"/>
</dbReference>
<evidence type="ECO:0000313" key="14">
    <source>
        <dbReference type="Proteomes" id="UP000310708"/>
    </source>
</evidence>
<dbReference type="Pfam" id="PF00107">
    <property type="entry name" value="ADH_zinc_N"/>
    <property type="match status" value="1"/>
</dbReference>
<proteinExistence type="inferred from homology"/>